<evidence type="ECO:0000313" key="3">
    <source>
        <dbReference type="Proteomes" id="UP001163798"/>
    </source>
</evidence>
<name>A0AA38KMH3_9AGAR</name>
<dbReference type="Proteomes" id="UP001163798">
    <property type="component" value="Unassembled WGS sequence"/>
</dbReference>
<evidence type="ECO:0000256" key="1">
    <source>
        <dbReference type="SAM" id="MobiDB-lite"/>
    </source>
</evidence>
<keyword evidence="3" id="KW-1185">Reference proteome</keyword>
<reference evidence="2" key="1">
    <citation type="submission" date="2022-08" db="EMBL/GenBank/DDBJ databases">
        <authorList>
            <consortium name="DOE Joint Genome Institute"/>
            <person name="Min B."/>
            <person name="Riley R."/>
            <person name="Sierra-Patev S."/>
            <person name="Naranjo-Ortiz M."/>
            <person name="Looney B."/>
            <person name="Konkel Z."/>
            <person name="Slot J.C."/>
            <person name="Sakamoto Y."/>
            <person name="Steenwyk J.L."/>
            <person name="Rokas A."/>
            <person name="Carro J."/>
            <person name="Camarero S."/>
            <person name="Ferreira P."/>
            <person name="Molpeceres G."/>
            <person name="Ruiz-Duenas F.J."/>
            <person name="Serrano A."/>
            <person name="Henrissat B."/>
            <person name="Drula E."/>
            <person name="Hughes K.W."/>
            <person name="Mata J.L."/>
            <person name="Ishikawa N.K."/>
            <person name="Vargas-Isla R."/>
            <person name="Ushijima S."/>
            <person name="Smith C.A."/>
            <person name="Ahrendt S."/>
            <person name="Andreopoulos W."/>
            <person name="He G."/>
            <person name="Labutti K."/>
            <person name="Lipzen A."/>
            <person name="Ng V."/>
            <person name="Sandor L."/>
            <person name="Barry K."/>
            <person name="Martinez A.T."/>
            <person name="Xiao Y."/>
            <person name="Gibbons J.G."/>
            <person name="Terashima K."/>
            <person name="Hibbett D.S."/>
            <person name="Grigoriev I.V."/>
        </authorList>
    </citation>
    <scope>NUCLEOTIDE SEQUENCE</scope>
    <source>
        <strain evidence="2">TFB10291</strain>
    </source>
</reference>
<protein>
    <submittedName>
        <fullName evidence="2">Uncharacterized protein</fullName>
    </submittedName>
</protein>
<comment type="caution">
    <text evidence="2">The sequence shown here is derived from an EMBL/GenBank/DDBJ whole genome shotgun (WGS) entry which is preliminary data.</text>
</comment>
<sequence>MYHDIRPALVQLCKAYQLSSYEKMDVLRERLIPGAKRSHRGVRDGKITKNHSSTKDNKQGNKSKPKKSKEKLSTLRRNDLMGITSSSTSLGQTTMVVRRSKDLRTLEEKNDLVKWAKEYIQTHPYIPPDELARRAQARAEAKAQASDTAVISDHFQATNRKIDDLTSILLSASSPPALPVSAASRDALDSSPPCFTPSTPALLRNNSHRLTSLPTSSISTTLSSNALLDNIFSSAAHTSPVDQIRDLSNPTSPSEGDETFVLKIADGKTVTFKQSDVRAPNQVSFATNISRLDRVWDDESPNWDPVDCGTRLLSINGVPIALRYWRNVYGGKKDKRWRGIKGIWTEWKFIIEQYRLSTPEVFWDRFTSATGERYNWKAICDALREE</sequence>
<dbReference type="EMBL" id="MU794336">
    <property type="protein sequence ID" value="KAJ3779706.1"/>
    <property type="molecule type" value="Genomic_DNA"/>
</dbReference>
<feature type="region of interest" description="Disordered" evidence="1">
    <location>
        <begin position="35"/>
        <end position="78"/>
    </location>
</feature>
<proteinExistence type="predicted"/>
<feature type="compositionally biased region" description="Basic and acidic residues" evidence="1">
    <location>
        <begin position="41"/>
        <end position="59"/>
    </location>
</feature>
<accession>A0AA38KMH3</accession>
<evidence type="ECO:0000313" key="2">
    <source>
        <dbReference type="EMBL" id="KAJ3779706.1"/>
    </source>
</evidence>
<gene>
    <name evidence="2" type="ORF">GGU10DRAFT_438033</name>
</gene>
<dbReference type="AlphaFoldDB" id="A0AA38KMH3"/>
<organism evidence="2 3">
    <name type="scientific">Lentinula aff. detonsa</name>
    <dbReference type="NCBI Taxonomy" id="2804958"/>
    <lineage>
        <taxon>Eukaryota</taxon>
        <taxon>Fungi</taxon>
        <taxon>Dikarya</taxon>
        <taxon>Basidiomycota</taxon>
        <taxon>Agaricomycotina</taxon>
        <taxon>Agaricomycetes</taxon>
        <taxon>Agaricomycetidae</taxon>
        <taxon>Agaricales</taxon>
        <taxon>Marasmiineae</taxon>
        <taxon>Omphalotaceae</taxon>
        <taxon>Lentinula</taxon>
    </lineage>
</organism>